<name>A0AC35FNS1_9BILA</name>
<protein>
    <submittedName>
        <fullName evidence="2">Uncharacterized protein</fullName>
    </submittedName>
</protein>
<dbReference type="WBParaSite" id="PS1159_v2.g18779.t1">
    <property type="protein sequence ID" value="PS1159_v2.g18779.t1"/>
    <property type="gene ID" value="PS1159_v2.g18779"/>
</dbReference>
<evidence type="ECO:0000313" key="2">
    <source>
        <dbReference type="WBParaSite" id="PS1159_v2.g18779.t1"/>
    </source>
</evidence>
<proteinExistence type="predicted"/>
<evidence type="ECO:0000313" key="1">
    <source>
        <dbReference type="Proteomes" id="UP000887580"/>
    </source>
</evidence>
<sequence>MLSAEEVTVADFDAAFNLHEALKQSAFDPNTDTIDVNIIESIVSTGSLATEDKEFRTLKDLIDSAVNA</sequence>
<accession>A0AC35FNS1</accession>
<organism evidence="1 2">
    <name type="scientific">Panagrolaimus sp. PS1159</name>
    <dbReference type="NCBI Taxonomy" id="55785"/>
    <lineage>
        <taxon>Eukaryota</taxon>
        <taxon>Metazoa</taxon>
        <taxon>Ecdysozoa</taxon>
        <taxon>Nematoda</taxon>
        <taxon>Chromadorea</taxon>
        <taxon>Rhabditida</taxon>
        <taxon>Tylenchina</taxon>
        <taxon>Panagrolaimomorpha</taxon>
        <taxon>Panagrolaimoidea</taxon>
        <taxon>Panagrolaimidae</taxon>
        <taxon>Panagrolaimus</taxon>
    </lineage>
</organism>
<reference evidence="2" key="1">
    <citation type="submission" date="2022-11" db="UniProtKB">
        <authorList>
            <consortium name="WormBaseParasite"/>
        </authorList>
    </citation>
    <scope>IDENTIFICATION</scope>
</reference>
<dbReference type="Proteomes" id="UP000887580">
    <property type="component" value="Unplaced"/>
</dbReference>